<protein>
    <submittedName>
        <fullName evidence="2">Uncharacterized protein</fullName>
    </submittedName>
</protein>
<name>A0A388KL50_CHABU</name>
<feature type="compositionally biased region" description="Low complexity" evidence="1">
    <location>
        <begin position="769"/>
        <end position="778"/>
    </location>
</feature>
<dbReference type="AlphaFoldDB" id="A0A388KL50"/>
<gene>
    <name evidence="2" type="ORF">CBR_g8088</name>
</gene>
<evidence type="ECO:0000313" key="2">
    <source>
        <dbReference type="EMBL" id="GBG70789.1"/>
    </source>
</evidence>
<comment type="caution">
    <text evidence="2">The sequence shown here is derived from an EMBL/GenBank/DDBJ whole genome shotgun (WGS) entry which is preliminary data.</text>
</comment>
<organism evidence="2 3">
    <name type="scientific">Chara braunii</name>
    <name type="common">Braun's stonewort</name>
    <dbReference type="NCBI Taxonomy" id="69332"/>
    <lineage>
        <taxon>Eukaryota</taxon>
        <taxon>Viridiplantae</taxon>
        <taxon>Streptophyta</taxon>
        <taxon>Charophyceae</taxon>
        <taxon>Charales</taxon>
        <taxon>Characeae</taxon>
        <taxon>Chara</taxon>
    </lineage>
</organism>
<evidence type="ECO:0000256" key="1">
    <source>
        <dbReference type="SAM" id="MobiDB-lite"/>
    </source>
</evidence>
<keyword evidence="3" id="KW-1185">Reference proteome</keyword>
<feature type="compositionally biased region" description="Acidic residues" evidence="1">
    <location>
        <begin position="1007"/>
        <end position="1038"/>
    </location>
</feature>
<feature type="compositionally biased region" description="Basic and acidic residues" evidence="1">
    <location>
        <begin position="1039"/>
        <end position="1054"/>
    </location>
</feature>
<accession>A0A388KL50</accession>
<dbReference type="EMBL" id="BFEA01000136">
    <property type="protein sequence ID" value="GBG70789.1"/>
    <property type="molecule type" value="Genomic_DNA"/>
</dbReference>
<dbReference type="Proteomes" id="UP000265515">
    <property type="component" value="Unassembled WGS sequence"/>
</dbReference>
<proteinExistence type="predicted"/>
<dbReference type="Gramene" id="GBG70789">
    <property type="protein sequence ID" value="GBG70789"/>
    <property type="gene ID" value="CBR_g8088"/>
</dbReference>
<feature type="region of interest" description="Disordered" evidence="1">
    <location>
        <begin position="986"/>
        <end position="1058"/>
    </location>
</feature>
<sequence>MGRTSRDMTCLRVSPCPCVSSGMCAWCAGCMMEGTFSTPRIFESIFSRPQAMSAETHIRLAEPFRPCAKSERHFNGLTTIHGATTEDFDEDPWMTVVPCRDAHLDDWSEGNWASMESHCPWASQYKFANMLEFGDLIPLPDAVLGHKFLNHMRKALSCISRYFSCLDCHNVRSSPRTWGGSRKQELVDCARRCSFLDQYLLRAPGISPRAVSYCCVRLTVSGSDFARVLCVAASNKSRKLVDAVVLVSRNEVVIEGSKFVPMRGPERVDGWPDLVIADASRKEFILMEFEKQGMDASLRDGSRKLVVDAPVYKDCPPYMGCEDEKTIKATEKLAQNKKLSTDWKNKVLSVLTGSRAKSMEVALAEGVVHVLWKDTGEVTSIAPFGVDPLEAQLRVAELEKAVGTTKCHTCVLDLCEPVDFELWTPKAFESLNSLLEQLFPSHWTVVAFVPRQWDYSFMTRMRHLVVVKAMAGKWVRRTQQKKSFAVGNNLYSADDRMYILCKGDDLRENTCVIYDARLSAGDAAAVGVHQKVTPTDISETPFDPCEWTSAMLGVDRKVYKDMEQNPAQLAHLLEFLCKKGEGVMFLGKPHARVVWEVLKSGRHVVALEGNSELLQYSLEFLKSEVNSRASRCEFVTRTEKSTRFWEPSTNMWFKLSDRKRNRIYEFLFLETRPRRDNDAEYMRRKEHMLAVLDNYHDASRKNAKNFLERLECLYFVESEQVLKLESYGALISTDDEAETGVVFYTATPEEDSDNEDIDIDYHPAPVFDAPGSSSAGPSTGQATQASPVLKYTPGKTPSKLAARQTPWPATPPPLRPGSSVPLHHPSRKDDALHFEGLDHTRSSEADWGHDMIWHPGTIQPAIQKGEWIMALNDDQGLWQPYPRLSKAEYLELARISVLDKVRSANPEFQPGDPAVDSTSELLFQELQDKQWLEVSDEFFELDTSPSKGRVDWKLATTEQTGGGTHVGVGERASGFEMVLREFHEWHGRSGGEQGEGGEEREEKKEWEEGEGGEEGQEGGDGEEGEEGGEGEEGEEGDGMGEKGDIHSGDERLGNEDDVDDDATTMEMEMETEAVGDLSADLDEYEVQPLTAAVNLQHGSLAVSAVVSSAQRSQELSVVEVIHGILGDEQVVGQRSVAPVPDDRRAVTTFVPSNTVESPPSSTILAVSLTGCQEGDLGGRQHVTSPKKSRVGTQALDVLALPAPKLLTKERRDKVAGKQ</sequence>
<feature type="compositionally biased region" description="Acidic residues" evidence="1">
    <location>
        <begin position="748"/>
        <end position="758"/>
    </location>
</feature>
<feature type="region of interest" description="Disordered" evidence="1">
    <location>
        <begin position="747"/>
        <end position="825"/>
    </location>
</feature>
<reference evidence="2 3" key="1">
    <citation type="journal article" date="2018" name="Cell">
        <title>The Chara Genome: Secondary Complexity and Implications for Plant Terrestrialization.</title>
        <authorList>
            <person name="Nishiyama T."/>
            <person name="Sakayama H."/>
            <person name="Vries J.D."/>
            <person name="Buschmann H."/>
            <person name="Saint-Marcoux D."/>
            <person name="Ullrich K.K."/>
            <person name="Haas F.B."/>
            <person name="Vanderstraeten L."/>
            <person name="Becker D."/>
            <person name="Lang D."/>
            <person name="Vosolsobe S."/>
            <person name="Rombauts S."/>
            <person name="Wilhelmsson P.K.I."/>
            <person name="Janitza P."/>
            <person name="Kern R."/>
            <person name="Heyl A."/>
            <person name="Rumpler F."/>
            <person name="Villalobos L.I.A.C."/>
            <person name="Clay J.M."/>
            <person name="Skokan R."/>
            <person name="Toyoda A."/>
            <person name="Suzuki Y."/>
            <person name="Kagoshima H."/>
            <person name="Schijlen E."/>
            <person name="Tajeshwar N."/>
            <person name="Catarino B."/>
            <person name="Hetherington A.J."/>
            <person name="Saltykova A."/>
            <person name="Bonnot C."/>
            <person name="Breuninger H."/>
            <person name="Symeonidi A."/>
            <person name="Radhakrishnan G.V."/>
            <person name="Van Nieuwerburgh F."/>
            <person name="Deforce D."/>
            <person name="Chang C."/>
            <person name="Karol K.G."/>
            <person name="Hedrich R."/>
            <person name="Ulvskov P."/>
            <person name="Glockner G."/>
            <person name="Delwiche C.F."/>
            <person name="Petrasek J."/>
            <person name="Van de Peer Y."/>
            <person name="Friml J."/>
            <person name="Beilby M."/>
            <person name="Dolan L."/>
            <person name="Kohara Y."/>
            <person name="Sugano S."/>
            <person name="Fujiyama A."/>
            <person name="Delaux P.-M."/>
            <person name="Quint M."/>
            <person name="TheiBen G."/>
            <person name="Hagemann M."/>
            <person name="Harholt J."/>
            <person name="Dunand C."/>
            <person name="Zachgo S."/>
            <person name="Langdale J."/>
            <person name="Maumus F."/>
            <person name="Straeten D.V.D."/>
            <person name="Gould S.B."/>
            <person name="Rensing S.A."/>
        </authorList>
    </citation>
    <scope>NUCLEOTIDE SEQUENCE [LARGE SCALE GENOMIC DNA]</scope>
    <source>
        <strain evidence="2 3">S276</strain>
    </source>
</reference>
<evidence type="ECO:0000313" key="3">
    <source>
        <dbReference type="Proteomes" id="UP000265515"/>
    </source>
</evidence>